<dbReference type="AlphaFoldDB" id="A0A4R2ID63"/>
<comment type="caution">
    <text evidence="1">The sequence shown here is derived from an EMBL/GenBank/DDBJ whole genome shotgun (WGS) entry which is preliminary data.</text>
</comment>
<gene>
    <name evidence="1" type="ORF">EV646_11786</name>
</gene>
<sequence>MRTPTTSPAEAAQLLRADHQLLRDRIDGLTEAELRAPYRVEAGILGHFCDSLHDLTAHILMWDEITLAVLRDAAAGRLHWSLDPRWETPDAGSALNVGGVEAGRHIPSGLLLHRFHNVTEAIVAEIEQYDETSWNDASTGGPYDGSIGALAEYAATPPDGNLFAHAARHLNPAKISA</sequence>
<dbReference type="Gene3D" id="1.20.120.450">
    <property type="entry name" value="dinb family like domain"/>
    <property type="match status" value="1"/>
</dbReference>
<dbReference type="Proteomes" id="UP000295573">
    <property type="component" value="Unassembled WGS sequence"/>
</dbReference>
<evidence type="ECO:0000313" key="2">
    <source>
        <dbReference type="Proteomes" id="UP000295573"/>
    </source>
</evidence>
<dbReference type="SUPFAM" id="SSF109854">
    <property type="entry name" value="DinB/YfiT-like putative metalloenzymes"/>
    <property type="match status" value="1"/>
</dbReference>
<protein>
    <recommendedName>
        <fullName evidence="3">DinB family protein</fullName>
    </recommendedName>
</protein>
<keyword evidence="2" id="KW-1185">Reference proteome</keyword>
<proteinExistence type="predicted"/>
<organism evidence="1 2">
    <name type="scientific">Kribbella antiqua</name>
    <dbReference type="NCBI Taxonomy" id="2512217"/>
    <lineage>
        <taxon>Bacteria</taxon>
        <taxon>Bacillati</taxon>
        <taxon>Actinomycetota</taxon>
        <taxon>Actinomycetes</taxon>
        <taxon>Propionibacteriales</taxon>
        <taxon>Kribbellaceae</taxon>
        <taxon>Kribbella</taxon>
    </lineage>
</organism>
<dbReference type="InterPro" id="IPR034660">
    <property type="entry name" value="DinB/YfiT-like"/>
</dbReference>
<accession>A0A4R2ID63</accession>
<dbReference type="EMBL" id="SLWR01000017">
    <property type="protein sequence ID" value="TCO40545.1"/>
    <property type="molecule type" value="Genomic_DNA"/>
</dbReference>
<dbReference type="RefSeq" id="WP_132156732.1">
    <property type="nucleotide sequence ID" value="NZ_SLWR01000017.1"/>
</dbReference>
<name>A0A4R2ID63_9ACTN</name>
<dbReference type="OrthoDB" id="3826178at2"/>
<reference evidence="1 2" key="1">
    <citation type="journal article" date="2015" name="Stand. Genomic Sci.">
        <title>Genomic Encyclopedia of Bacterial and Archaeal Type Strains, Phase III: the genomes of soil and plant-associated and newly described type strains.</title>
        <authorList>
            <person name="Whitman W.B."/>
            <person name="Woyke T."/>
            <person name="Klenk H.P."/>
            <person name="Zhou Y."/>
            <person name="Lilburn T.G."/>
            <person name="Beck B.J."/>
            <person name="De Vos P."/>
            <person name="Vandamme P."/>
            <person name="Eisen J.A."/>
            <person name="Garrity G."/>
            <person name="Hugenholtz P."/>
            <person name="Kyrpides N.C."/>
        </authorList>
    </citation>
    <scope>NUCLEOTIDE SEQUENCE [LARGE SCALE GENOMIC DNA]</scope>
    <source>
        <strain evidence="1 2">VKM Ac-2541</strain>
    </source>
</reference>
<evidence type="ECO:0008006" key="3">
    <source>
        <dbReference type="Google" id="ProtNLM"/>
    </source>
</evidence>
<evidence type="ECO:0000313" key="1">
    <source>
        <dbReference type="EMBL" id="TCO40545.1"/>
    </source>
</evidence>